<evidence type="ECO:0000256" key="10">
    <source>
        <dbReference type="RuleBase" id="RU362081"/>
    </source>
</evidence>
<feature type="transmembrane region" description="Helical" evidence="10">
    <location>
        <begin position="693"/>
        <end position="712"/>
    </location>
</feature>
<dbReference type="NCBIfam" id="TIGR01511">
    <property type="entry name" value="ATPase-IB1_Cu"/>
    <property type="match status" value="1"/>
</dbReference>
<keyword evidence="7" id="KW-1278">Translocase</keyword>
<gene>
    <name evidence="12" type="ORF">OG469_06365</name>
</gene>
<feature type="transmembrane region" description="Helical" evidence="10">
    <location>
        <begin position="126"/>
        <end position="143"/>
    </location>
</feature>
<dbReference type="Proteomes" id="UP001432014">
    <property type="component" value="Chromosome"/>
</dbReference>
<dbReference type="Gene3D" id="3.30.70.100">
    <property type="match status" value="1"/>
</dbReference>
<dbReference type="NCBIfam" id="TIGR01512">
    <property type="entry name" value="ATPase-IB2_Cd"/>
    <property type="match status" value="1"/>
</dbReference>
<evidence type="ECO:0000256" key="4">
    <source>
        <dbReference type="ARBA" id="ARBA00022723"/>
    </source>
</evidence>
<evidence type="ECO:0000313" key="12">
    <source>
        <dbReference type="EMBL" id="WUS55168.1"/>
    </source>
</evidence>
<dbReference type="RefSeq" id="WP_329500244.1">
    <property type="nucleotide sequence ID" value="NZ_CP108460.1"/>
</dbReference>
<dbReference type="Pfam" id="PF00702">
    <property type="entry name" value="Hydrolase"/>
    <property type="match status" value="1"/>
</dbReference>
<accession>A0ABZ1W2Z2</accession>
<organism evidence="12 13">
    <name type="scientific">Kitasatospora herbaricolor</name>
    <dbReference type="NCBI Taxonomy" id="68217"/>
    <lineage>
        <taxon>Bacteria</taxon>
        <taxon>Bacillati</taxon>
        <taxon>Actinomycetota</taxon>
        <taxon>Actinomycetes</taxon>
        <taxon>Kitasatosporales</taxon>
        <taxon>Streptomycetaceae</taxon>
        <taxon>Kitasatospora</taxon>
    </lineage>
</organism>
<evidence type="ECO:0000313" key="13">
    <source>
        <dbReference type="Proteomes" id="UP001432014"/>
    </source>
</evidence>
<dbReference type="PANTHER" id="PTHR43520">
    <property type="entry name" value="ATP7, ISOFORM B"/>
    <property type="match status" value="1"/>
</dbReference>
<dbReference type="InterPro" id="IPR036412">
    <property type="entry name" value="HAD-like_sf"/>
</dbReference>
<dbReference type="InterPro" id="IPR023214">
    <property type="entry name" value="HAD_sf"/>
</dbReference>
<protein>
    <submittedName>
        <fullName evidence="12">Heavy metal translocating P-type ATPase</fullName>
    </submittedName>
</protein>
<dbReference type="SUPFAM" id="SSF56784">
    <property type="entry name" value="HAD-like"/>
    <property type="match status" value="1"/>
</dbReference>
<evidence type="ECO:0000256" key="3">
    <source>
        <dbReference type="ARBA" id="ARBA00022692"/>
    </source>
</evidence>
<evidence type="ECO:0000256" key="7">
    <source>
        <dbReference type="ARBA" id="ARBA00022967"/>
    </source>
</evidence>
<dbReference type="Gene3D" id="3.40.1110.10">
    <property type="entry name" value="Calcium-transporting ATPase, cytoplasmic domain N"/>
    <property type="match status" value="1"/>
</dbReference>
<feature type="domain" description="HMA" evidence="11">
    <location>
        <begin position="18"/>
        <end position="82"/>
    </location>
</feature>
<sequence>MTARPLSPPADGGPAGLVTTDLAVGGMTCAACVSRVEKKLGRLADVSAGVNLATGRARIVHPAGVTVADLVGAVEAAGYTAEEVTGREAGPADPADPDERLLLLLVALTSVPVILLSMVPALQVPGWQWACFAPTAFVVTIGSRTFHRRAWQGLRHATATMDTLVSLGVLASFGWSAYALLFGGAGQLGMRMPFSLTAGAGDGAHVYLEAAVGVPLFVLGGRHLEGRVRRRTGSALRALAELGAKEVCVREDGVERMIPVGHLLPGREFVVRPGERIATDGVVLDGVSALDTSLLTGESTPVETGPGERVTGATLNVGGTLLVRATAVGADTQLARITALVVAAQAGKARAQRLADTVAGVFVPVVLGIAACVLGFWLGRGAGAQEALTAAVAVLVVACPCALGLATPTALLAATGRGAELGVLVRGPEALESLRRVDTVVLDKTGTLTAGRMKLTAGTAAPGFELAEVLRLAGAVEQRSEHPVGRALAAAAGPVLPAVTDFRAVPGSGVRGAVEGRRVAVVRPDTACLPAQLRVALAAAEAAGWTAVVTELDGSPAALLALGDTLRPGAYRAVHRLRAMGLELLLATGDRSGAARAVAEQLGISEVHAAASPERKAAIVAELQAAGRSVAMVGDGVNDAVALAAADLGIAMGGGTDTAIGAAGLTLVSGDIESLVVAVRLARRTLATIRTNLVWAFGYNAALLPLAAAGLLNPMVAALAMSASSVLVVANSLRLRAWRPAARPGLRPTVRTRPGP</sequence>
<dbReference type="PRINTS" id="PR00943">
    <property type="entry name" value="CUATPASE"/>
</dbReference>
<dbReference type="InterPro" id="IPR018303">
    <property type="entry name" value="ATPase_P-typ_P_site"/>
</dbReference>
<dbReference type="InterPro" id="IPR017969">
    <property type="entry name" value="Heavy-metal-associated_CS"/>
</dbReference>
<keyword evidence="10" id="KW-1003">Cell membrane</keyword>
<evidence type="ECO:0000256" key="8">
    <source>
        <dbReference type="ARBA" id="ARBA00022989"/>
    </source>
</evidence>
<dbReference type="NCBIfam" id="TIGR01525">
    <property type="entry name" value="ATPase-IB_hvy"/>
    <property type="match status" value="1"/>
</dbReference>
<keyword evidence="13" id="KW-1185">Reference proteome</keyword>
<name>A0ABZ1W2Z2_9ACTN</name>
<dbReference type="Gene3D" id="2.70.150.10">
    <property type="entry name" value="Calcium-transporting ATPase, cytoplasmic transduction domain A"/>
    <property type="match status" value="1"/>
</dbReference>
<dbReference type="PANTHER" id="PTHR43520:SF8">
    <property type="entry name" value="P-TYPE CU(+) TRANSPORTER"/>
    <property type="match status" value="1"/>
</dbReference>
<keyword evidence="4 10" id="KW-0479">Metal-binding</keyword>
<dbReference type="Pfam" id="PF00122">
    <property type="entry name" value="E1-E2_ATPase"/>
    <property type="match status" value="1"/>
</dbReference>
<dbReference type="PRINTS" id="PR00119">
    <property type="entry name" value="CATATPASE"/>
</dbReference>
<feature type="transmembrane region" description="Helical" evidence="10">
    <location>
        <begin position="204"/>
        <end position="221"/>
    </location>
</feature>
<dbReference type="PROSITE" id="PS01047">
    <property type="entry name" value="HMA_1"/>
    <property type="match status" value="1"/>
</dbReference>
<keyword evidence="8 10" id="KW-1133">Transmembrane helix</keyword>
<dbReference type="InterPro" id="IPR023298">
    <property type="entry name" value="ATPase_P-typ_TM_dom_sf"/>
</dbReference>
<dbReference type="InterPro" id="IPR059000">
    <property type="entry name" value="ATPase_P-type_domA"/>
</dbReference>
<evidence type="ECO:0000256" key="6">
    <source>
        <dbReference type="ARBA" id="ARBA00022840"/>
    </source>
</evidence>
<dbReference type="InterPro" id="IPR001757">
    <property type="entry name" value="P_typ_ATPase"/>
</dbReference>
<evidence type="ECO:0000256" key="2">
    <source>
        <dbReference type="ARBA" id="ARBA00006024"/>
    </source>
</evidence>
<evidence type="ECO:0000256" key="1">
    <source>
        <dbReference type="ARBA" id="ARBA00004651"/>
    </source>
</evidence>
<evidence type="ECO:0000259" key="11">
    <source>
        <dbReference type="PROSITE" id="PS50846"/>
    </source>
</evidence>
<dbReference type="SUPFAM" id="SSF55008">
    <property type="entry name" value="HMA, heavy metal-associated domain"/>
    <property type="match status" value="1"/>
</dbReference>
<dbReference type="SUPFAM" id="SSF81653">
    <property type="entry name" value="Calcium ATPase, transduction domain A"/>
    <property type="match status" value="1"/>
</dbReference>
<dbReference type="NCBIfam" id="TIGR01494">
    <property type="entry name" value="ATPase_P-type"/>
    <property type="match status" value="1"/>
</dbReference>
<dbReference type="Pfam" id="PF00403">
    <property type="entry name" value="HMA"/>
    <property type="match status" value="1"/>
</dbReference>
<keyword evidence="5 10" id="KW-0547">Nucleotide-binding</keyword>
<dbReference type="SUPFAM" id="SSF81665">
    <property type="entry name" value="Calcium ATPase, transmembrane domain M"/>
    <property type="match status" value="1"/>
</dbReference>
<dbReference type="PROSITE" id="PS00154">
    <property type="entry name" value="ATPASE_E1_E2"/>
    <property type="match status" value="1"/>
</dbReference>
<dbReference type="PROSITE" id="PS50846">
    <property type="entry name" value="HMA_2"/>
    <property type="match status" value="1"/>
</dbReference>
<reference evidence="12 13" key="1">
    <citation type="submission" date="2022-10" db="EMBL/GenBank/DDBJ databases">
        <title>The complete genomes of actinobacterial strains from the NBC collection.</title>
        <authorList>
            <person name="Joergensen T.S."/>
            <person name="Alvarez Arevalo M."/>
            <person name="Sterndorff E.B."/>
            <person name="Faurdal D."/>
            <person name="Vuksanovic O."/>
            <person name="Mourched A.-S."/>
            <person name="Charusanti P."/>
            <person name="Shaw S."/>
            <person name="Blin K."/>
            <person name="Weber T."/>
        </authorList>
    </citation>
    <scope>NUCLEOTIDE SEQUENCE [LARGE SCALE GENOMIC DNA]</scope>
    <source>
        <strain evidence="12 13">NBC_01247</strain>
    </source>
</reference>
<feature type="transmembrane region" description="Helical" evidence="10">
    <location>
        <begin position="164"/>
        <end position="184"/>
    </location>
</feature>
<dbReference type="CDD" id="cd00371">
    <property type="entry name" value="HMA"/>
    <property type="match status" value="1"/>
</dbReference>
<feature type="transmembrane region" description="Helical" evidence="10">
    <location>
        <begin position="358"/>
        <end position="378"/>
    </location>
</feature>
<comment type="similarity">
    <text evidence="2 10">Belongs to the cation transport ATPase (P-type) (TC 3.A.3) family. Type IB subfamily.</text>
</comment>
<feature type="transmembrane region" description="Helical" evidence="10">
    <location>
        <begin position="718"/>
        <end position="737"/>
    </location>
</feature>
<feature type="transmembrane region" description="Helical" evidence="10">
    <location>
        <begin position="390"/>
        <end position="414"/>
    </location>
</feature>
<dbReference type="InterPro" id="IPR008250">
    <property type="entry name" value="ATPase_P-typ_transduc_dom_A_sf"/>
</dbReference>
<dbReference type="InterPro" id="IPR027256">
    <property type="entry name" value="P-typ_ATPase_IB"/>
</dbReference>
<keyword evidence="6 10" id="KW-0067">ATP-binding</keyword>
<keyword evidence="9 10" id="KW-0472">Membrane</keyword>
<proteinExistence type="inferred from homology"/>
<keyword evidence="3 10" id="KW-0812">Transmembrane</keyword>
<evidence type="ECO:0000256" key="5">
    <source>
        <dbReference type="ARBA" id="ARBA00022741"/>
    </source>
</evidence>
<comment type="subcellular location">
    <subcellularLocation>
        <location evidence="1">Cell membrane</location>
        <topology evidence="1">Multi-pass membrane protein</topology>
    </subcellularLocation>
</comment>
<dbReference type="InterPro" id="IPR023299">
    <property type="entry name" value="ATPase_P-typ_cyto_dom_N"/>
</dbReference>
<dbReference type="EMBL" id="CP108482">
    <property type="protein sequence ID" value="WUS55168.1"/>
    <property type="molecule type" value="Genomic_DNA"/>
</dbReference>
<feature type="transmembrane region" description="Helical" evidence="10">
    <location>
        <begin position="101"/>
        <end position="120"/>
    </location>
</feature>
<dbReference type="InterPro" id="IPR036163">
    <property type="entry name" value="HMA_dom_sf"/>
</dbReference>
<dbReference type="Gene3D" id="3.40.50.1000">
    <property type="entry name" value="HAD superfamily/HAD-like"/>
    <property type="match status" value="1"/>
</dbReference>
<evidence type="ECO:0000256" key="9">
    <source>
        <dbReference type="ARBA" id="ARBA00023136"/>
    </source>
</evidence>
<dbReference type="InterPro" id="IPR006121">
    <property type="entry name" value="HMA_dom"/>
</dbReference>